<reference evidence="1" key="1">
    <citation type="journal article" date="2021" name="Proc. Natl. Acad. Sci. U.S.A.">
        <title>A Catalog of Tens of Thousands of Viruses from Human Metagenomes Reveals Hidden Associations with Chronic Diseases.</title>
        <authorList>
            <person name="Tisza M.J."/>
            <person name="Buck C.B."/>
        </authorList>
    </citation>
    <scope>NUCLEOTIDE SEQUENCE</scope>
    <source>
        <strain evidence="1">Ctm8X17</strain>
    </source>
</reference>
<proteinExistence type="predicted"/>
<evidence type="ECO:0000313" key="1">
    <source>
        <dbReference type="EMBL" id="DAE15548.1"/>
    </source>
</evidence>
<accession>A0A8S5QAL1</accession>
<name>A0A8S5QAL1_9CAUD</name>
<dbReference type="EMBL" id="BK015607">
    <property type="protein sequence ID" value="DAE15548.1"/>
    <property type="molecule type" value="Genomic_DNA"/>
</dbReference>
<organism evidence="1">
    <name type="scientific">Myoviridae sp. ctm8X17</name>
    <dbReference type="NCBI Taxonomy" id="2825168"/>
    <lineage>
        <taxon>Viruses</taxon>
        <taxon>Duplodnaviria</taxon>
        <taxon>Heunggongvirae</taxon>
        <taxon>Uroviricota</taxon>
        <taxon>Caudoviricetes</taxon>
    </lineage>
</organism>
<protein>
    <submittedName>
        <fullName evidence="1">Uncharacterized protein</fullName>
    </submittedName>
</protein>
<sequence>MTARAERNVIDSNSVRLMDIDALCVYLSLGRNKALEFGEMAGAKRKIGRRTLYDKKALDEAIDLLPEE</sequence>